<reference evidence="1" key="1">
    <citation type="journal article" date="2022" name="Plant J.">
        <title>Strategies of tolerance reflected in two North American maple genomes.</title>
        <authorList>
            <person name="McEvoy S.L."/>
            <person name="Sezen U.U."/>
            <person name="Trouern-Trend A."/>
            <person name="McMahon S.M."/>
            <person name="Schaberg P.G."/>
            <person name="Yang J."/>
            <person name="Wegrzyn J.L."/>
            <person name="Swenson N.G."/>
        </authorList>
    </citation>
    <scope>NUCLEOTIDE SEQUENCE</scope>
    <source>
        <strain evidence="1">91603</strain>
    </source>
</reference>
<evidence type="ECO:0000313" key="2">
    <source>
        <dbReference type="Proteomes" id="UP001064489"/>
    </source>
</evidence>
<comment type="caution">
    <text evidence="1">The sequence shown here is derived from an EMBL/GenBank/DDBJ whole genome shotgun (WGS) entry which is preliminary data.</text>
</comment>
<dbReference type="AlphaFoldDB" id="A0AAD5NT57"/>
<proteinExistence type="predicted"/>
<dbReference type="EMBL" id="JAJSOW010000102">
    <property type="protein sequence ID" value="KAI9178437.1"/>
    <property type="molecule type" value="Genomic_DNA"/>
</dbReference>
<evidence type="ECO:0000313" key="1">
    <source>
        <dbReference type="EMBL" id="KAI9178437.1"/>
    </source>
</evidence>
<dbReference type="Proteomes" id="UP001064489">
    <property type="component" value="Chromosome 5"/>
</dbReference>
<protein>
    <submittedName>
        <fullName evidence="1">Uncharacterized protein</fullName>
    </submittedName>
</protein>
<reference evidence="1" key="2">
    <citation type="submission" date="2023-02" db="EMBL/GenBank/DDBJ databases">
        <authorList>
            <person name="Swenson N.G."/>
            <person name="Wegrzyn J.L."/>
            <person name="Mcevoy S.L."/>
        </authorList>
    </citation>
    <scope>NUCLEOTIDE SEQUENCE</scope>
    <source>
        <strain evidence="1">91603</strain>
        <tissue evidence="1">Leaf</tissue>
    </source>
</reference>
<name>A0AAD5NT57_ACENE</name>
<keyword evidence="2" id="KW-1185">Reference proteome</keyword>
<sequence>MRRFCGSPGDIKCHSVDGVLYEYGPEKSEERRGSLVLAKMLRGIEDDRWKSKHELNQSELPQLLEFWNIFLSFSLLPTLHRTTLGTELGFDDEDEDYEAVSDGSKLDTVLSMVKEIKEWTEMLHKRMDLFEAELRHYRDDVADIRKELRLRSYHRSRPASSA</sequence>
<organism evidence="1 2">
    <name type="scientific">Acer negundo</name>
    <name type="common">Box elder</name>
    <dbReference type="NCBI Taxonomy" id="4023"/>
    <lineage>
        <taxon>Eukaryota</taxon>
        <taxon>Viridiplantae</taxon>
        <taxon>Streptophyta</taxon>
        <taxon>Embryophyta</taxon>
        <taxon>Tracheophyta</taxon>
        <taxon>Spermatophyta</taxon>
        <taxon>Magnoliopsida</taxon>
        <taxon>eudicotyledons</taxon>
        <taxon>Gunneridae</taxon>
        <taxon>Pentapetalae</taxon>
        <taxon>rosids</taxon>
        <taxon>malvids</taxon>
        <taxon>Sapindales</taxon>
        <taxon>Sapindaceae</taxon>
        <taxon>Hippocastanoideae</taxon>
        <taxon>Acereae</taxon>
        <taxon>Acer</taxon>
    </lineage>
</organism>
<gene>
    <name evidence="1" type="ORF">LWI28_026463</name>
</gene>
<accession>A0AAD5NT57</accession>